<dbReference type="AlphaFoldDB" id="A0A4D6C4U0"/>
<dbReference type="Pfam" id="PF00361">
    <property type="entry name" value="Proton_antipo_M"/>
    <property type="match status" value="1"/>
</dbReference>
<proteinExistence type="inferred from homology"/>
<dbReference type="GeneID" id="40513433"/>
<protein>
    <submittedName>
        <fullName evidence="9">NADH dehydrogenase subunit 2</fullName>
    </submittedName>
</protein>
<dbReference type="InterPro" id="IPR010096">
    <property type="entry name" value="NADH-Q_OxRdtase_suN/2"/>
</dbReference>
<feature type="transmembrane region" description="Helical" evidence="7">
    <location>
        <begin position="335"/>
        <end position="356"/>
    </location>
</feature>
<dbReference type="RefSeq" id="YP_009647059.1">
    <property type="nucleotide sequence ID" value="NC_042600.1"/>
</dbReference>
<feature type="transmembrane region" description="Helical" evidence="7">
    <location>
        <begin position="109"/>
        <end position="127"/>
    </location>
</feature>
<evidence type="ECO:0000256" key="3">
    <source>
        <dbReference type="ARBA" id="ARBA00022967"/>
    </source>
</evidence>
<evidence type="ECO:0000256" key="2">
    <source>
        <dbReference type="ARBA" id="ARBA00022692"/>
    </source>
</evidence>
<feature type="transmembrane region" description="Helical" evidence="7">
    <location>
        <begin position="208"/>
        <end position="227"/>
    </location>
</feature>
<feature type="transmembrane region" description="Helical" evidence="7">
    <location>
        <begin position="282"/>
        <end position="301"/>
    </location>
</feature>
<comment type="subcellular location">
    <subcellularLocation>
        <location evidence="1">Membrane</location>
        <topology evidence="1">Multi-pass membrane protein</topology>
    </subcellularLocation>
</comment>
<evidence type="ECO:0000256" key="7">
    <source>
        <dbReference type="SAM" id="Phobius"/>
    </source>
</evidence>
<evidence type="ECO:0000256" key="6">
    <source>
        <dbReference type="ARBA" id="ARBA00023136"/>
    </source>
</evidence>
<dbReference type="GO" id="GO:0008137">
    <property type="term" value="F:NADH dehydrogenase (ubiquinone) activity"/>
    <property type="evidence" value="ECO:0007669"/>
    <property type="project" value="InterPro"/>
</dbReference>
<feature type="transmembrane region" description="Helical" evidence="7">
    <location>
        <begin position="85"/>
        <end position="102"/>
    </location>
</feature>
<sequence>MLSLFNSDFLGLIPEIYLLLGLCTLLGYGVWYEKGREAQMTSHQLWVGGLSLIFTFILLCENPLYHMIVCFNTLIIDGMGAFLKSLILFSTLGVMGLSFSFLKEEKIQAFEFVILLLLATLSLMLMVSSYDFISFYLSLEFQSLGLYVLAALKRDNEYSTEAGLKYFVLGAFSSGFLLFGASLIYGLTGTTNFEDLSILFTGLGPSDFFTQSSVVVGILFISVALLFKISAAPFHMWSPDVYEGAPTVVTAFFSMAPKLALFGVLIRVFYLGFFDFIFSWQQIFFVCSLASMVFGSLGALAQVRMKRLLAFSSIGHVGYLLIGLATGSLEGLQGIFLYLLVYFIMTLSAFSFVLSLRSDKNEPRYLHELKNLSVRNPLLAVSFSTTLFSMAGIPPLAGFLSKFYLFFAALNASLYSLAILGVLTSVLSCFYYLSLIKLMYFHKVEETKDVSAIMNIDAQKGLLLGITFFAILFLFVYPSPFFLLSHAAALSFS</sequence>
<accession>A0A4D6C4U0</accession>
<feature type="transmembrane region" description="Helical" evidence="7">
    <location>
        <begin position="248"/>
        <end position="270"/>
    </location>
</feature>
<keyword evidence="2 7" id="KW-0812">Transmembrane</keyword>
<dbReference type="EMBL" id="MK086005">
    <property type="protein sequence ID" value="QBX98701.1"/>
    <property type="molecule type" value="Genomic_DNA"/>
</dbReference>
<keyword evidence="9" id="KW-0496">Mitochondrion</keyword>
<dbReference type="PRINTS" id="PR01434">
    <property type="entry name" value="NADHDHGNASE5"/>
</dbReference>
<feature type="transmembrane region" description="Helical" evidence="7">
    <location>
        <begin position="164"/>
        <end position="188"/>
    </location>
</feature>
<keyword evidence="3" id="KW-1278">Translocase</keyword>
<evidence type="ECO:0000259" key="8">
    <source>
        <dbReference type="Pfam" id="PF00361"/>
    </source>
</evidence>
<dbReference type="PANTHER" id="PTHR22773">
    <property type="entry name" value="NADH DEHYDROGENASE"/>
    <property type="match status" value="1"/>
</dbReference>
<gene>
    <name evidence="9" type="primary">nad2</name>
</gene>
<feature type="domain" description="NADH:quinone oxidoreductase/Mrp antiporter transmembrane" evidence="8">
    <location>
        <begin position="129"/>
        <end position="428"/>
    </location>
</feature>
<feature type="transmembrane region" description="Helical" evidence="7">
    <location>
        <begin position="133"/>
        <end position="152"/>
    </location>
</feature>
<keyword evidence="4 7" id="KW-1133">Transmembrane helix</keyword>
<feature type="transmembrane region" description="Helical" evidence="7">
    <location>
        <begin position="12"/>
        <end position="32"/>
    </location>
</feature>
<feature type="transmembrane region" description="Helical" evidence="7">
    <location>
        <begin position="403"/>
        <end position="433"/>
    </location>
</feature>
<name>A0A4D6C4U0_9CHLO</name>
<evidence type="ECO:0000256" key="1">
    <source>
        <dbReference type="ARBA" id="ARBA00004141"/>
    </source>
</evidence>
<evidence type="ECO:0000313" key="9">
    <source>
        <dbReference type="EMBL" id="QBX98701.1"/>
    </source>
</evidence>
<feature type="transmembrane region" description="Helical" evidence="7">
    <location>
        <begin position="44"/>
        <end position="65"/>
    </location>
</feature>
<dbReference type="NCBIfam" id="TIGR01770">
    <property type="entry name" value="NDH_I_N"/>
    <property type="match status" value="1"/>
</dbReference>
<keyword evidence="6 7" id="KW-0472">Membrane</keyword>
<keyword evidence="5" id="KW-0520">NAD</keyword>
<reference evidence="9" key="1">
    <citation type="journal article" date="2019" name="Genome Biol. Evol.">
        <title>Tracing the Evolution of the Plastome and Mitogenome in the Chloropicophyceae Uncovered Convergent tRNA Gene Losses and a Variant Plastid Genetic Code.</title>
        <authorList>
            <person name="Turmel M."/>
            <person name="Dos Santos A.L."/>
            <person name="Otis C."/>
            <person name="Sergerie R."/>
            <person name="Lemieux C."/>
        </authorList>
    </citation>
    <scope>NUCLEOTIDE SEQUENCE</scope>
</reference>
<dbReference type="GO" id="GO:0016020">
    <property type="term" value="C:membrane"/>
    <property type="evidence" value="ECO:0007669"/>
    <property type="project" value="UniProtKB-SubCell"/>
</dbReference>
<geneLocation type="mitochondrion" evidence="9"/>
<dbReference type="InterPro" id="IPR001750">
    <property type="entry name" value="ND/Mrp_TM"/>
</dbReference>
<dbReference type="GO" id="GO:0042773">
    <property type="term" value="P:ATP synthesis coupled electron transport"/>
    <property type="evidence" value="ECO:0007669"/>
    <property type="project" value="InterPro"/>
</dbReference>
<organism evidence="9">
    <name type="scientific">Chloropicon mariensis</name>
    <dbReference type="NCBI Taxonomy" id="1606511"/>
    <lineage>
        <taxon>Eukaryota</taxon>
        <taxon>Viridiplantae</taxon>
        <taxon>Chlorophyta</taxon>
        <taxon>Chloropicophyceae</taxon>
        <taxon>Chloropicales</taxon>
        <taxon>Chloropicaceae</taxon>
        <taxon>Chloropicon</taxon>
    </lineage>
</organism>
<feature type="transmembrane region" description="Helical" evidence="7">
    <location>
        <begin position="308"/>
        <end position="329"/>
    </location>
</feature>
<evidence type="ECO:0000256" key="5">
    <source>
        <dbReference type="ARBA" id="ARBA00023027"/>
    </source>
</evidence>
<feature type="transmembrane region" description="Helical" evidence="7">
    <location>
        <begin position="377"/>
        <end position="397"/>
    </location>
</feature>
<evidence type="ECO:0000256" key="4">
    <source>
        <dbReference type="ARBA" id="ARBA00022989"/>
    </source>
</evidence>
<dbReference type="HAMAP" id="MF_00445">
    <property type="entry name" value="NDH1_NuoN_1"/>
    <property type="match status" value="1"/>
</dbReference>
<feature type="transmembrane region" description="Helical" evidence="7">
    <location>
        <begin position="462"/>
        <end position="483"/>
    </location>
</feature>